<dbReference type="PROSITE" id="PS01124">
    <property type="entry name" value="HTH_ARAC_FAMILY_2"/>
    <property type="match status" value="1"/>
</dbReference>
<dbReference type="InterPro" id="IPR037923">
    <property type="entry name" value="HTH-like"/>
</dbReference>
<dbReference type="GO" id="GO:0003700">
    <property type="term" value="F:DNA-binding transcription factor activity"/>
    <property type="evidence" value="ECO:0007669"/>
    <property type="project" value="InterPro"/>
</dbReference>
<gene>
    <name evidence="5" type="primary">araC_14</name>
    <name evidence="5" type="ORF">BEI61_03820</name>
</gene>
<dbReference type="Gene3D" id="2.60.120.10">
    <property type="entry name" value="Jelly Rolls"/>
    <property type="match status" value="1"/>
</dbReference>
<comment type="caution">
    <text evidence="5">The sequence shown here is derived from an EMBL/GenBank/DDBJ whole genome shotgun (WGS) entry which is preliminary data.</text>
</comment>
<name>A0A1E3A488_9FIRM</name>
<dbReference type="SMART" id="SM00342">
    <property type="entry name" value="HTH_ARAC"/>
    <property type="match status" value="1"/>
</dbReference>
<sequence length="288" mass="32826">MQDIYNPENFTPYLYHAPENSGTGLPFIIRASRMGCGYEESFFCVQRNADYPYFTVHFLFDGCGFFHIAGKDYLLKKGDAFIITAGDAHTYSNYSGDPLGLVWIELAIPGQQELSGFFKMNHIHTLDAAHTEKPLAQLISIIKAQKAAPETDDFSLSKLYYAFLMDLLEAASLSPARSHPQLVTDALSYIEQHFTEDLRICRLSEHLHVSHTYLTRIFRRYVGTTPLKYISLKRIEYACSLLNTTSMSCERIGECIGMYDASHFNRFFTRQMGLAPSVYRSKNRETPT</sequence>
<organism evidence="5 6">
    <name type="scientific">Eisenbergiella tayi</name>
    <dbReference type="NCBI Taxonomy" id="1432052"/>
    <lineage>
        <taxon>Bacteria</taxon>
        <taxon>Bacillati</taxon>
        <taxon>Bacillota</taxon>
        <taxon>Clostridia</taxon>
        <taxon>Lachnospirales</taxon>
        <taxon>Lachnospiraceae</taxon>
        <taxon>Eisenbergiella</taxon>
    </lineage>
</organism>
<dbReference type="Proteomes" id="UP000094067">
    <property type="component" value="Unassembled WGS sequence"/>
</dbReference>
<dbReference type="Gene3D" id="1.10.10.60">
    <property type="entry name" value="Homeodomain-like"/>
    <property type="match status" value="2"/>
</dbReference>
<dbReference type="InterPro" id="IPR014710">
    <property type="entry name" value="RmlC-like_jellyroll"/>
</dbReference>
<dbReference type="EMBL" id="MCGH01000003">
    <property type="protein sequence ID" value="ODM03026.1"/>
    <property type="molecule type" value="Genomic_DNA"/>
</dbReference>
<dbReference type="Pfam" id="PF12833">
    <property type="entry name" value="HTH_18"/>
    <property type="match status" value="1"/>
</dbReference>
<dbReference type="SUPFAM" id="SSF46689">
    <property type="entry name" value="Homeodomain-like"/>
    <property type="match status" value="2"/>
</dbReference>
<reference evidence="5 6" key="1">
    <citation type="submission" date="2016-07" db="EMBL/GenBank/DDBJ databases">
        <title>Characterization of isolates of Eisenbergiella tayi derived from blood cultures, using whole genome sequencing.</title>
        <authorList>
            <person name="Burdz T."/>
            <person name="Wiebe D."/>
            <person name="Huynh C."/>
            <person name="Bernard K."/>
        </authorList>
    </citation>
    <scope>NUCLEOTIDE SEQUENCE [LARGE SCALE GENOMIC DNA]</scope>
    <source>
        <strain evidence="5 6">NML 110608</strain>
    </source>
</reference>
<dbReference type="InterPro" id="IPR003313">
    <property type="entry name" value="AraC-bd"/>
</dbReference>
<evidence type="ECO:0000313" key="6">
    <source>
        <dbReference type="Proteomes" id="UP000094067"/>
    </source>
</evidence>
<protein>
    <submittedName>
        <fullName evidence="5">Arabinose operon regulatory protein</fullName>
    </submittedName>
</protein>
<dbReference type="PANTHER" id="PTHR43280:SF28">
    <property type="entry name" value="HTH-TYPE TRANSCRIPTIONAL ACTIVATOR RHAS"/>
    <property type="match status" value="1"/>
</dbReference>
<dbReference type="Pfam" id="PF02311">
    <property type="entry name" value="AraC_binding"/>
    <property type="match status" value="1"/>
</dbReference>
<accession>A0A1E3A488</accession>
<dbReference type="PANTHER" id="PTHR43280">
    <property type="entry name" value="ARAC-FAMILY TRANSCRIPTIONAL REGULATOR"/>
    <property type="match status" value="1"/>
</dbReference>
<dbReference type="InterPro" id="IPR018060">
    <property type="entry name" value="HTH_AraC"/>
</dbReference>
<dbReference type="GO" id="GO:0043565">
    <property type="term" value="F:sequence-specific DNA binding"/>
    <property type="evidence" value="ECO:0007669"/>
    <property type="project" value="InterPro"/>
</dbReference>
<keyword evidence="1" id="KW-0805">Transcription regulation</keyword>
<dbReference type="RefSeq" id="WP_069153604.1">
    <property type="nucleotide sequence ID" value="NZ_MCGH01000003.1"/>
</dbReference>
<feature type="domain" description="HTH araC/xylS-type" evidence="4">
    <location>
        <begin position="184"/>
        <end position="282"/>
    </location>
</feature>
<evidence type="ECO:0000313" key="5">
    <source>
        <dbReference type="EMBL" id="ODM03026.1"/>
    </source>
</evidence>
<dbReference type="SUPFAM" id="SSF51215">
    <property type="entry name" value="Regulatory protein AraC"/>
    <property type="match status" value="1"/>
</dbReference>
<evidence type="ECO:0000259" key="4">
    <source>
        <dbReference type="PROSITE" id="PS01124"/>
    </source>
</evidence>
<evidence type="ECO:0000256" key="2">
    <source>
        <dbReference type="ARBA" id="ARBA00023125"/>
    </source>
</evidence>
<dbReference type="InterPro" id="IPR009057">
    <property type="entry name" value="Homeodomain-like_sf"/>
</dbReference>
<evidence type="ECO:0000256" key="1">
    <source>
        <dbReference type="ARBA" id="ARBA00023015"/>
    </source>
</evidence>
<evidence type="ECO:0000256" key="3">
    <source>
        <dbReference type="ARBA" id="ARBA00023163"/>
    </source>
</evidence>
<keyword evidence="2" id="KW-0238">DNA-binding</keyword>
<dbReference type="AlphaFoldDB" id="A0A1E3A488"/>
<proteinExistence type="predicted"/>
<keyword evidence="3" id="KW-0804">Transcription</keyword>